<sequence length="115" mass="11767">MRLLKPILAFVFAVTIIATSGAMASARGMAVDASGEIILCTGTGLISVQVDAEGQPIGPMHYCPECALGALMAVATGASVPVPDVAVSQVQFISQNSVIVPHFALLSTARDPPFV</sequence>
<reference evidence="2 3" key="1">
    <citation type="submission" date="2017-03" db="EMBL/GenBank/DDBJ databases">
        <authorList>
            <person name="Afonso C.L."/>
            <person name="Miller P.J."/>
            <person name="Scott M.A."/>
            <person name="Spackman E."/>
            <person name="Goraichik I."/>
            <person name="Dimitrov K.M."/>
            <person name="Suarez D.L."/>
            <person name="Swayne D.E."/>
        </authorList>
    </citation>
    <scope>NUCLEOTIDE SEQUENCE [LARGE SCALE GENOMIC DNA]</scope>
    <source>
        <strain evidence="2 3">CECT 7971</strain>
    </source>
</reference>
<dbReference type="EMBL" id="FWFW01000001">
    <property type="protein sequence ID" value="SLN13334.1"/>
    <property type="molecule type" value="Genomic_DNA"/>
</dbReference>
<feature type="signal peptide" evidence="1">
    <location>
        <begin position="1"/>
        <end position="24"/>
    </location>
</feature>
<protein>
    <recommendedName>
        <fullName evidence="4">DUF2946 domain-containing protein</fullName>
    </recommendedName>
</protein>
<dbReference type="AlphaFoldDB" id="A0A1Y5RB69"/>
<name>A0A1Y5RB69_9RHOB</name>
<dbReference type="Proteomes" id="UP000193307">
    <property type="component" value="Unassembled WGS sequence"/>
</dbReference>
<organism evidence="2 3">
    <name type="scientific">Pacificibacter marinus</name>
    <dbReference type="NCBI Taxonomy" id="658057"/>
    <lineage>
        <taxon>Bacteria</taxon>
        <taxon>Pseudomonadati</taxon>
        <taxon>Pseudomonadota</taxon>
        <taxon>Alphaproteobacteria</taxon>
        <taxon>Rhodobacterales</taxon>
        <taxon>Roseobacteraceae</taxon>
        <taxon>Pacificibacter</taxon>
    </lineage>
</organism>
<feature type="chain" id="PRO_5011006620" description="DUF2946 domain-containing protein" evidence="1">
    <location>
        <begin position="25"/>
        <end position="115"/>
    </location>
</feature>
<evidence type="ECO:0000313" key="2">
    <source>
        <dbReference type="EMBL" id="SLN13334.1"/>
    </source>
</evidence>
<keyword evidence="3" id="KW-1185">Reference proteome</keyword>
<accession>A0A1Y5RB69</accession>
<keyword evidence="1" id="KW-0732">Signal</keyword>
<dbReference type="STRING" id="658057.SAMN04488032_101472"/>
<evidence type="ECO:0008006" key="4">
    <source>
        <dbReference type="Google" id="ProtNLM"/>
    </source>
</evidence>
<proteinExistence type="predicted"/>
<evidence type="ECO:0000256" key="1">
    <source>
        <dbReference type="SAM" id="SignalP"/>
    </source>
</evidence>
<gene>
    <name evidence="2" type="ORF">PAM7971_00175</name>
</gene>
<evidence type="ECO:0000313" key="3">
    <source>
        <dbReference type="Proteomes" id="UP000193307"/>
    </source>
</evidence>